<evidence type="ECO:0000256" key="1">
    <source>
        <dbReference type="ARBA" id="ARBA00003913"/>
    </source>
</evidence>
<evidence type="ECO:0000313" key="12">
    <source>
        <dbReference type="Proteomes" id="UP001485043"/>
    </source>
</evidence>
<evidence type="ECO:0000256" key="3">
    <source>
        <dbReference type="ARBA" id="ARBA00005263"/>
    </source>
</evidence>
<evidence type="ECO:0000256" key="7">
    <source>
        <dbReference type="ARBA" id="ARBA00023329"/>
    </source>
</evidence>
<comment type="similarity">
    <text evidence="3 8">Belongs to the clathrin light chain family.</text>
</comment>
<feature type="region of interest" description="Disordered" evidence="9">
    <location>
        <begin position="292"/>
        <end position="320"/>
    </location>
</feature>
<dbReference type="Gene3D" id="2.160.20.70">
    <property type="match status" value="1"/>
</dbReference>
<keyword evidence="7 8" id="KW-0968">Cytoplasmic vesicle</keyword>
<dbReference type="InterPro" id="IPR016098">
    <property type="entry name" value="CAP/MinC_C"/>
</dbReference>
<feature type="compositionally biased region" description="Polar residues" evidence="9">
    <location>
        <begin position="305"/>
        <end position="320"/>
    </location>
</feature>
<proteinExistence type="inferred from homology"/>
<dbReference type="InterPro" id="IPR017901">
    <property type="entry name" value="C-CAP_CF_C-like"/>
</dbReference>
<dbReference type="GO" id="GO:0005096">
    <property type="term" value="F:GTPase activator activity"/>
    <property type="evidence" value="ECO:0007669"/>
    <property type="project" value="InterPro"/>
</dbReference>
<feature type="domain" description="C-CAP/cofactor C-like" evidence="10">
    <location>
        <begin position="1"/>
        <end position="146"/>
    </location>
</feature>
<dbReference type="GO" id="GO:1990075">
    <property type="term" value="C:periciliary membrane compartment"/>
    <property type="evidence" value="ECO:0007669"/>
    <property type="project" value="TreeGrafter"/>
</dbReference>
<dbReference type="PANTHER" id="PTHR15440">
    <property type="entry name" value="XRP2 PROTEIN"/>
    <property type="match status" value="1"/>
</dbReference>
<comment type="function">
    <text evidence="1 8">Clathrin is the major protein of the polyhedral coat of coated pits and vesicles.</text>
</comment>
<evidence type="ECO:0000259" key="10">
    <source>
        <dbReference type="PROSITE" id="PS51329"/>
    </source>
</evidence>
<keyword evidence="5 8" id="KW-0472">Membrane</keyword>
<gene>
    <name evidence="11" type="ORF">WJX84_009854</name>
</gene>
<comment type="subcellular location">
    <subcellularLocation>
        <location evidence="2 8">Cytoplasmic vesicle membrane</location>
        <topology evidence="2 8">Peripheral membrane protein</topology>
        <orientation evidence="2 8">Cytoplasmic side</orientation>
    </subcellularLocation>
    <subcellularLocation>
        <location evidence="8">Membrane</location>
        <location evidence="8">Coated pit</location>
        <topology evidence="8">Peripheral membrane protein</topology>
        <orientation evidence="8">Cytoplasmic side</orientation>
    </subcellularLocation>
    <text evidence="8">Cytoplasmic face of coated pits and vesicles.</text>
</comment>
<accession>A0AAW1SXM9</accession>
<dbReference type="Pfam" id="PF01086">
    <property type="entry name" value="Clathrin_lg_ch"/>
    <property type="match status" value="1"/>
</dbReference>
<evidence type="ECO:0000256" key="5">
    <source>
        <dbReference type="ARBA" id="ARBA00023136"/>
    </source>
</evidence>
<comment type="caution">
    <text evidence="11">The sequence shown here is derived from an EMBL/GenBank/DDBJ whole genome shotgun (WGS) entry which is preliminary data.</text>
</comment>
<comment type="similarity">
    <text evidence="4">Belongs to the TBCC family.</text>
</comment>
<reference evidence="11 12" key="1">
    <citation type="journal article" date="2024" name="Nat. Commun.">
        <title>Phylogenomics reveals the evolutionary origins of lichenization in chlorophyte algae.</title>
        <authorList>
            <person name="Puginier C."/>
            <person name="Libourel C."/>
            <person name="Otte J."/>
            <person name="Skaloud P."/>
            <person name="Haon M."/>
            <person name="Grisel S."/>
            <person name="Petersen M."/>
            <person name="Berrin J.G."/>
            <person name="Delaux P.M."/>
            <person name="Dal Grande F."/>
            <person name="Keller J."/>
        </authorList>
    </citation>
    <scope>NUCLEOTIDE SEQUENCE [LARGE SCALE GENOMIC DNA]</scope>
    <source>
        <strain evidence="11 12">SAG 2523</strain>
    </source>
</reference>
<feature type="compositionally biased region" description="Basic and acidic residues" evidence="9">
    <location>
        <begin position="292"/>
        <end position="304"/>
    </location>
</feature>
<dbReference type="PANTHER" id="PTHR15440:SF0">
    <property type="entry name" value="PROTEIN XRP2"/>
    <property type="match status" value="1"/>
</dbReference>
<sequence>MATSGDIEIGNLQGENISKAPGTINGETVSLKHLTDCTVYLLDYSSEVEVTNCTSCQIFIGPIDGPAIFDACVACNITVACQQFQAKNCRDVDFGLYCSTQPTLKDSNEIRVACWMGAYPGLTQHFFTCNLDPTRNQWNKMNDLSSEMGLLTNFELVDQPEYWEVPLEGAGPPDNPVPNAEGQSYQAGGYAGQQAAPPTQAAPVAEADESFFSTGPTANGNAAELSNGMGDMSGMGQFGGGGVAETGVNPKVAAMQKEMRERLARQEEIEQTTKSEMNSKAKTYLSSFYEKRQKATTKKHETNRQNEANPLTQGPQGTSGWEKTVNMIDFGFNRPNGADLARYKSILFTAKAKNMPIGSAPGASVASPLA</sequence>
<dbReference type="GO" id="GO:0005198">
    <property type="term" value="F:structural molecule activity"/>
    <property type="evidence" value="ECO:0007669"/>
    <property type="project" value="InterPro"/>
</dbReference>
<protein>
    <recommendedName>
        <fullName evidence="8">Clathrin light chain</fullName>
    </recommendedName>
</protein>
<evidence type="ECO:0000256" key="8">
    <source>
        <dbReference type="RuleBase" id="RU363137"/>
    </source>
</evidence>
<organism evidence="11 12">
    <name type="scientific">Apatococcus fuscideae</name>
    <dbReference type="NCBI Taxonomy" id="2026836"/>
    <lineage>
        <taxon>Eukaryota</taxon>
        <taxon>Viridiplantae</taxon>
        <taxon>Chlorophyta</taxon>
        <taxon>core chlorophytes</taxon>
        <taxon>Trebouxiophyceae</taxon>
        <taxon>Chlorellales</taxon>
        <taxon>Chlorellaceae</taxon>
        <taxon>Apatococcus</taxon>
    </lineage>
</organism>
<dbReference type="GO" id="GO:0030132">
    <property type="term" value="C:clathrin coat of coated pit"/>
    <property type="evidence" value="ECO:0007669"/>
    <property type="project" value="InterPro"/>
</dbReference>
<name>A0AAW1SXM9_9CHLO</name>
<dbReference type="InterPro" id="IPR000996">
    <property type="entry name" value="Clathrin_L-chain"/>
</dbReference>
<keyword evidence="6 8" id="KW-0168">Coated pit</keyword>
<evidence type="ECO:0000256" key="2">
    <source>
        <dbReference type="ARBA" id="ARBA00004180"/>
    </source>
</evidence>
<dbReference type="GO" id="GO:0030130">
    <property type="term" value="C:clathrin coat of trans-Golgi network vesicle"/>
    <property type="evidence" value="ECO:0007669"/>
    <property type="project" value="InterPro"/>
</dbReference>
<evidence type="ECO:0000256" key="4">
    <source>
        <dbReference type="ARBA" id="ARBA00008848"/>
    </source>
</evidence>
<evidence type="ECO:0000313" key="11">
    <source>
        <dbReference type="EMBL" id="KAK9862137.1"/>
    </source>
</evidence>
<dbReference type="InterPro" id="IPR039093">
    <property type="entry name" value="XRP2"/>
</dbReference>
<dbReference type="GO" id="GO:0006886">
    <property type="term" value="P:intracellular protein transport"/>
    <property type="evidence" value="ECO:0007669"/>
    <property type="project" value="InterPro"/>
</dbReference>
<dbReference type="AlphaFoldDB" id="A0AAW1SXM9"/>
<dbReference type="PROSITE" id="PS51329">
    <property type="entry name" value="C_CAP_COFACTOR_C"/>
    <property type="match status" value="1"/>
</dbReference>
<evidence type="ECO:0000256" key="6">
    <source>
        <dbReference type="ARBA" id="ARBA00023176"/>
    </source>
</evidence>
<dbReference type="EMBL" id="JALJOV010000651">
    <property type="protein sequence ID" value="KAK9862137.1"/>
    <property type="molecule type" value="Genomic_DNA"/>
</dbReference>
<dbReference type="Proteomes" id="UP001485043">
    <property type="component" value="Unassembled WGS sequence"/>
</dbReference>
<dbReference type="Pfam" id="PF07986">
    <property type="entry name" value="TBCC"/>
    <property type="match status" value="1"/>
</dbReference>
<evidence type="ECO:0000256" key="9">
    <source>
        <dbReference type="SAM" id="MobiDB-lite"/>
    </source>
</evidence>
<dbReference type="GO" id="GO:0006892">
    <property type="term" value="P:post-Golgi vesicle-mediated transport"/>
    <property type="evidence" value="ECO:0007669"/>
    <property type="project" value="TreeGrafter"/>
</dbReference>
<dbReference type="InterPro" id="IPR012945">
    <property type="entry name" value="Tubulin-bd_cofactor_C_dom"/>
</dbReference>
<keyword evidence="12" id="KW-1185">Reference proteome</keyword>
<dbReference type="GO" id="GO:0005929">
    <property type="term" value="C:cilium"/>
    <property type="evidence" value="ECO:0007669"/>
    <property type="project" value="TreeGrafter"/>
</dbReference>